<dbReference type="GO" id="GO:0005634">
    <property type="term" value="C:nucleus"/>
    <property type="evidence" value="ECO:0007669"/>
    <property type="project" value="UniProtKB-SubCell"/>
</dbReference>
<keyword evidence="5" id="KW-0539">Nucleus</keyword>
<evidence type="ECO:0000256" key="2">
    <source>
        <dbReference type="ARBA" id="ARBA00022723"/>
    </source>
</evidence>
<evidence type="ECO:0000256" key="3">
    <source>
        <dbReference type="ARBA" id="ARBA00022771"/>
    </source>
</evidence>
<comment type="subcellular location">
    <subcellularLocation>
        <location evidence="1">Nucleus</location>
    </subcellularLocation>
</comment>
<sequence>MLVALEAGLQKLREYYAKTDQPEAGNIYTYSTILAPKDKLQYFKRKEWSGGPEGSTQIWAEHYYSTLQDRIKAYQLEENNTLLSEAYTQGSELDWLLEDEGVIRTTPQAFWRDHQFKYPTLARVARDIFSIPATGAGVERLFNSARDIYYYRRGRLNSTTIQDLMMFSCLTQFEIEDEQLELARALEVPEEGENEKISPTLEGIDPISDTKEGEDEARLSYGILEG</sequence>
<dbReference type="InterPro" id="IPR052035">
    <property type="entry name" value="ZnF_BED_domain_contain"/>
</dbReference>
<gene>
    <name evidence="8" type="ORF">N7476_006766</name>
</gene>
<reference evidence="8" key="1">
    <citation type="submission" date="2022-12" db="EMBL/GenBank/DDBJ databases">
        <authorList>
            <person name="Petersen C."/>
        </authorList>
    </citation>
    <scope>NUCLEOTIDE SEQUENCE</scope>
    <source>
        <strain evidence="8">IBT 21472</strain>
    </source>
</reference>
<accession>A0A9W9U5R0</accession>
<organism evidence="8 9">
    <name type="scientific">Penicillium atrosanguineum</name>
    <dbReference type="NCBI Taxonomy" id="1132637"/>
    <lineage>
        <taxon>Eukaryota</taxon>
        <taxon>Fungi</taxon>
        <taxon>Dikarya</taxon>
        <taxon>Ascomycota</taxon>
        <taxon>Pezizomycotina</taxon>
        <taxon>Eurotiomycetes</taxon>
        <taxon>Eurotiomycetidae</taxon>
        <taxon>Eurotiales</taxon>
        <taxon>Aspergillaceae</taxon>
        <taxon>Penicillium</taxon>
    </lineage>
</organism>
<dbReference type="InterPro" id="IPR012337">
    <property type="entry name" value="RNaseH-like_sf"/>
</dbReference>
<evidence type="ECO:0000313" key="8">
    <source>
        <dbReference type="EMBL" id="KAJ5316459.1"/>
    </source>
</evidence>
<dbReference type="AlphaFoldDB" id="A0A9W9U5R0"/>
<evidence type="ECO:0000256" key="5">
    <source>
        <dbReference type="ARBA" id="ARBA00023242"/>
    </source>
</evidence>
<dbReference type="PANTHER" id="PTHR46481">
    <property type="entry name" value="ZINC FINGER BED DOMAIN-CONTAINING PROTEIN 4"/>
    <property type="match status" value="1"/>
</dbReference>
<evidence type="ECO:0000313" key="9">
    <source>
        <dbReference type="Proteomes" id="UP001147746"/>
    </source>
</evidence>
<keyword evidence="4" id="KW-0862">Zinc</keyword>
<evidence type="ECO:0000256" key="4">
    <source>
        <dbReference type="ARBA" id="ARBA00022833"/>
    </source>
</evidence>
<proteinExistence type="predicted"/>
<dbReference type="GO" id="GO:0046983">
    <property type="term" value="F:protein dimerization activity"/>
    <property type="evidence" value="ECO:0007669"/>
    <property type="project" value="InterPro"/>
</dbReference>
<feature type="region of interest" description="Disordered" evidence="6">
    <location>
        <begin position="189"/>
        <end position="226"/>
    </location>
</feature>
<dbReference type="SUPFAM" id="SSF53098">
    <property type="entry name" value="Ribonuclease H-like"/>
    <property type="match status" value="1"/>
</dbReference>
<evidence type="ECO:0000259" key="7">
    <source>
        <dbReference type="Pfam" id="PF05699"/>
    </source>
</evidence>
<dbReference type="PANTHER" id="PTHR46481:SF10">
    <property type="entry name" value="ZINC FINGER BED DOMAIN-CONTAINING PROTEIN 39"/>
    <property type="match status" value="1"/>
</dbReference>
<dbReference type="EMBL" id="JAPZBO010000005">
    <property type="protein sequence ID" value="KAJ5316459.1"/>
    <property type="molecule type" value="Genomic_DNA"/>
</dbReference>
<keyword evidence="2" id="KW-0479">Metal-binding</keyword>
<keyword evidence="9" id="KW-1185">Reference proteome</keyword>
<keyword evidence="3" id="KW-0863">Zinc-finger</keyword>
<protein>
    <recommendedName>
        <fullName evidence="7">HAT C-terminal dimerisation domain-containing protein</fullName>
    </recommendedName>
</protein>
<dbReference type="Proteomes" id="UP001147746">
    <property type="component" value="Unassembled WGS sequence"/>
</dbReference>
<dbReference type="InterPro" id="IPR008906">
    <property type="entry name" value="HATC_C_dom"/>
</dbReference>
<name>A0A9W9U5R0_9EURO</name>
<evidence type="ECO:0000256" key="1">
    <source>
        <dbReference type="ARBA" id="ARBA00004123"/>
    </source>
</evidence>
<reference evidence="8" key="2">
    <citation type="journal article" date="2023" name="IMA Fungus">
        <title>Comparative genomic study of the Penicillium genus elucidates a diverse pangenome and 15 lateral gene transfer events.</title>
        <authorList>
            <person name="Petersen C."/>
            <person name="Sorensen T."/>
            <person name="Nielsen M.R."/>
            <person name="Sondergaard T.E."/>
            <person name="Sorensen J.L."/>
            <person name="Fitzpatrick D.A."/>
            <person name="Frisvad J.C."/>
            <person name="Nielsen K.L."/>
        </authorList>
    </citation>
    <scope>NUCLEOTIDE SEQUENCE</scope>
    <source>
        <strain evidence="8">IBT 21472</strain>
    </source>
</reference>
<feature type="domain" description="HAT C-terminal dimerisation" evidence="7">
    <location>
        <begin position="97"/>
        <end position="166"/>
    </location>
</feature>
<dbReference type="Pfam" id="PF05699">
    <property type="entry name" value="Dimer_Tnp_hAT"/>
    <property type="match status" value="1"/>
</dbReference>
<evidence type="ECO:0000256" key="6">
    <source>
        <dbReference type="SAM" id="MobiDB-lite"/>
    </source>
</evidence>
<comment type="caution">
    <text evidence="8">The sequence shown here is derived from an EMBL/GenBank/DDBJ whole genome shotgun (WGS) entry which is preliminary data.</text>
</comment>
<dbReference type="GO" id="GO:0008270">
    <property type="term" value="F:zinc ion binding"/>
    <property type="evidence" value="ECO:0007669"/>
    <property type="project" value="UniProtKB-KW"/>
</dbReference>